<accession>A0A3B0CFL3</accession>
<evidence type="ECO:0000259" key="1">
    <source>
        <dbReference type="Pfam" id="PF19044"/>
    </source>
</evidence>
<proteinExistence type="predicted"/>
<dbReference type="AlphaFoldDB" id="A0A3B0CFL3"/>
<dbReference type="Proteomes" id="UP000276603">
    <property type="component" value="Unassembled WGS sequence"/>
</dbReference>
<dbReference type="NCBIfam" id="TIGR03783">
    <property type="entry name" value="Bac_Flav_CT_G"/>
    <property type="match status" value="1"/>
</dbReference>
<dbReference type="Gene3D" id="3.40.50.300">
    <property type="entry name" value="P-loop containing nucleotide triphosphate hydrolases"/>
    <property type="match status" value="1"/>
</dbReference>
<feature type="domain" description="TraG P-loop" evidence="1">
    <location>
        <begin position="416"/>
        <end position="838"/>
    </location>
</feature>
<dbReference type="InterPro" id="IPR043964">
    <property type="entry name" value="P-loop_TraG"/>
</dbReference>
<comment type="caution">
    <text evidence="2">The sequence shown here is derived from an EMBL/GenBank/DDBJ whole genome shotgun (WGS) entry which is preliminary data.</text>
</comment>
<dbReference type="PANTHER" id="PTHR38467">
    <property type="match status" value="1"/>
</dbReference>
<organism evidence="2 3">
    <name type="scientific">Ulvibacterium marinum</name>
    <dbReference type="NCBI Taxonomy" id="2419782"/>
    <lineage>
        <taxon>Bacteria</taxon>
        <taxon>Pseudomonadati</taxon>
        <taxon>Bacteroidota</taxon>
        <taxon>Flavobacteriia</taxon>
        <taxon>Flavobacteriales</taxon>
        <taxon>Flavobacteriaceae</taxon>
        <taxon>Ulvibacterium</taxon>
    </lineage>
</organism>
<keyword evidence="3" id="KW-1185">Reference proteome</keyword>
<dbReference type="PANTHER" id="PTHR38467:SF1">
    <property type="entry name" value="CONJUGATIVE TRANSFER: ASSEMBLY"/>
    <property type="match status" value="1"/>
</dbReference>
<name>A0A3B0CFL3_9FLAO</name>
<dbReference type="InterPro" id="IPR022509">
    <property type="entry name" value="Conjugation_ATPase_TraG"/>
</dbReference>
<reference evidence="2 3" key="1">
    <citation type="submission" date="2018-10" db="EMBL/GenBank/DDBJ databases">
        <title>Ulvibacterium marinum gen. nov., sp. nov., a novel marine bacterium of the family Flavobacteriaceae, isolated from a culture of the green alga Ulva prolifera.</title>
        <authorList>
            <person name="Zhang Z."/>
        </authorList>
    </citation>
    <scope>NUCLEOTIDE SEQUENCE [LARGE SCALE GENOMIC DNA]</scope>
    <source>
        <strain evidence="2 3">CCMM003</strain>
    </source>
</reference>
<evidence type="ECO:0000313" key="3">
    <source>
        <dbReference type="Proteomes" id="UP000276603"/>
    </source>
</evidence>
<evidence type="ECO:0000313" key="2">
    <source>
        <dbReference type="EMBL" id="RKN83474.1"/>
    </source>
</evidence>
<dbReference type="Gene3D" id="1.10.8.730">
    <property type="match status" value="1"/>
</dbReference>
<dbReference type="InterPro" id="IPR053155">
    <property type="entry name" value="F-pilin_assembly_TraC"/>
</dbReference>
<dbReference type="SUPFAM" id="SSF52540">
    <property type="entry name" value="P-loop containing nucleoside triphosphate hydrolases"/>
    <property type="match status" value="1"/>
</dbReference>
<dbReference type="InterPro" id="IPR027417">
    <property type="entry name" value="P-loop_NTPase"/>
</dbReference>
<protein>
    <submittedName>
        <fullName evidence="2">TraG family conjugative transposon ATPase</fullName>
    </submittedName>
</protein>
<dbReference type="RefSeq" id="WP_120710681.1">
    <property type="nucleotide sequence ID" value="NZ_RBCJ01000001.1"/>
</dbReference>
<sequence>MEKQLALYDAFPIYGYERRSLIAKEKGCVTIPLKLKLPEVFTLDVSEYVQLNELFFNIIDILGPNTLLHKQDFFFEETYRPIKGRLQGDFLERANEFHFNERSFLRTQHYLYVSNVPKNYIRHSPKRSNSFLNKKRDFYMENVVPKEFVSTTVLADFESKVESVVALINASGLVTATVMDYDSLFFENGLYPKYFGLSSVNINLPDIDFSDNVIQVGNKKAQFFTVENLDQFTKEHLSTNEVYGKYSTKYNQFPVGNLFSIGFKIPHEHIINQYIFIPEQDKVMKQLRKKAKRFNQFSNGKKDDSNAIYADQIHAFNTDVLENHKEIVFYHLNILAFGDEHGQHRKLCNSVSSAFKKLKINVKENSIDRKNLFFGGVPGNSVGIPSDMYMPMSSDMAASLLYFEGEYKDATTSVDGLRLVNRTTGRPLSVSVYKLPEEEDWIFNRGMLVASGSGGGKSFYVNHYVASELRQGAEAVIMEDGNSYDKITEVFEGVVIEHDDERPFTFNPFQLDSYDVVIDANGKNRLTENKTINLVTLLKLITGDEKNVNTSLLSLEVKNTVFEILIAGYYERRWEEDKANFNFDSFFEYCKDHIVALVKAKGISREIFDSKVFLFLLEKYYKDGPRGKLLNHEDDRISRLSDEKIVYFKLGKLIDNELLFPITALMIMEIFSKKLSDRSKLSINKMMVVDEAWKALDRKELVDYFNSQSRMARKYGGQPIFISQKVSDFIASEVIKNAIVVNSHIKVFLDMRDFAKSFDKIQSVMGLGEKQKQLILSINKDLPEDRKLREVAFCWLDRVKVYGIETSLEEKCIYETNATESGKIIQLFKDNHKNWELTAKAYAYRSSKKPLKT</sequence>
<gene>
    <name evidence="2" type="primary">traG</name>
    <name evidence="2" type="ORF">D7Z94_06560</name>
</gene>
<dbReference type="OrthoDB" id="596266at2"/>
<dbReference type="Pfam" id="PF19044">
    <property type="entry name" value="P-loop_TraG"/>
    <property type="match status" value="1"/>
</dbReference>
<dbReference type="EMBL" id="RBCJ01000001">
    <property type="protein sequence ID" value="RKN83474.1"/>
    <property type="molecule type" value="Genomic_DNA"/>
</dbReference>